<evidence type="ECO:0000313" key="1">
    <source>
        <dbReference type="EMBL" id="MBO2452663.1"/>
    </source>
</evidence>
<dbReference type="EMBL" id="JAGEOJ010000017">
    <property type="protein sequence ID" value="MBO2452663.1"/>
    <property type="molecule type" value="Genomic_DNA"/>
</dbReference>
<name>A0A939T731_9ACTN</name>
<comment type="caution">
    <text evidence="1">The sequence shown here is derived from an EMBL/GenBank/DDBJ whole genome shotgun (WGS) entry which is preliminary data.</text>
</comment>
<dbReference type="AlphaFoldDB" id="A0A939T731"/>
<gene>
    <name evidence="1" type="ORF">J4573_36610</name>
</gene>
<sequence length="164" mass="17367">MRMGFSGYLIVGRDDRPLPELHSLKQHRQCVTGNRPRADNWQVCSLGPDAGLGDSISLLIEVAAETFEPVLLASFTVGEDGAAVEGFSGPYGYWWTRLTRASCAGDVAGRAVQWATAAGREVEAGPIADLLAARSAPHLEAVFEELLERLGLAGTGDTSPGEIG</sequence>
<protein>
    <submittedName>
        <fullName evidence="1">Uncharacterized protein</fullName>
    </submittedName>
</protein>
<reference evidence="1" key="1">
    <citation type="submission" date="2021-03" db="EMBL/GenBank/DDBJ databases">
        <authorList>
            <person name="Kanchanasin P."/>
            <person name="Saeng-In P."/>
            <person name="Phongsopitanun W."/>
            <person name="Yuki M."/>
            <person name="Kudo T."/>
            <person name="Ohkuma M."/>
            <person name="Tanasupawat S."/>
        </authorList>
    </citation>
    <scope>NUCLEOTIDE SEQUENCE</scope>
    <source>
        <strain evidence="1">GKU 128</strain>
    </source>
</reference>
<organism evidence="1 2">
    <name type="scientific">Actinomadura barringtoniae</name>
    <dbReference type="NCBI Taxonomy" id="1427535"/>
    <lineage>
        <taxon>Bacteria</taxon>
        <taxon>Bacillati</taxon>
        <taxon>Actinomycetota</taxon>
        <taxon>Actinomycetes</taxon>
        <taxon>Streptosporangiales</taxon>
        <taxon>Thermomonosporaceae</taxon>
        <taxon>Actinomadura</taxon>
    </lineage>
</organism>
<dbReference type="Proteomes" id="UP000669179">
    <property type="component" value="Unassembled WGS sequence"/>
</dbReference>
<dbReference type="RefSeq" id="WP_208260690.1">
    <property type="nucleotide sequence ID" value="NZ_JAGEOJ010000017.1"/>
</dbReference>
<evidence type="ECO:0000313" key="2">
    <source>
        <dbReference type="Proteomes" id="UP000669179"/>
    </source>
</evidence>
<proteinExistence type="predicted"/>
<keyword evidence="2" id="KW-1185">Reference proteome</keyword>
<accession>A0A939T731</accession>